<feature type="compositionally biased region" description="Acidic residues" evidence="1">
    <location>
        <begin position="46"/>
        <end position="55"/>
    </location>
</feature>
<name>A0A8J7H1Q5_9FIRM</name>
<evidence type="ECO:0000313" key="4">
    <source>
        <dbReference type="Proteomes" id="UP000623269"/>
    </source>
</evidence>
<reference evidence="3" key="1">
    <citation type="submission" date="2020-12" db="EMBL/GenBank/DDBJ databases">
        <title>M. sibirica DSM 26468T genome.</title>
        <authorList>
            <person name="Thieme N."/>
            <person name="Rettenmaier R."/>
            <person name="Zverlov V."/>
            <person name="Liebl W."/>
        </authorList>
    </citation>
    <scope>NUCLEOTIDE SEQUENCE</scope>
    <source>
        <strain evidence="3">DSM 26468</strain>
    </source>
</reference>
<feature type="region of interest" description="Disordered" evidence="1">
    <location>
        <begin position="24"/>
        <end position="55"/>
    </location>
</feature>
<accession>A0A8J7H1Q5</accession>
<feature type="signal peptide" evidence="2">
    <location>
        <begin position="1"/>
        <end position="23"/>
    </location>
</feature>
<proteinExistence type="predicted"/>
<gene>
    <name evidence="3" type="ORF">I5677_05790</name>
</gene>
<feature type="chain" id="PRO_5035238533" description="Lipid/polyisoprenoid-binding YceI-like domain-containing protein" evidence="2">
    <location>
        <begin position="24"/>
        <end position="207"/>
    </location>
</feature>
<evidence type="ECO:0008006" key="5">
    <source>
        <dbReference type="Google" id="ProtNLM"/>
    </source>
</evidence>
<comment type="caution">
    <text evidence="3">The sequence shown here is derived from an EMBL/GenBank/DDBJ whole genome shotgun (WGS) entry which is preliminary data.</text>
</comment>
<dbReference type="EMBL" id="JAEAGR010000004">
    <property type="protein sequence ID" value="MBH1940408.1"/>
    <property type="molecule type" value="Genomic_DNA"/>
</dbReference>
<feature type="compositionally biased region" description="Low complexity" evidence="1">
    <location>
        <begin position="32"/>
        <end position="45"/>
    </location>
</feature>
<organism evidence="3 4">
    <name type="scientific">Mobilitalea sibirica</name>
    <dbReference type="NCBI Taxonomy" id="1462919"/>
    <lineage>
        <taxon>Bacteria</taxon>
        <taxon>Bacillati</taxon>
        <taxon>Bacillota</taxon>
        <taxon>Clostridia</taxon>
        <taxon>Lachnospirales</taxon>
        <taxon>Lachnospiraceae</taxon>
        <taxon>Mobilitalea</taxon>
    </lineage>
</organism>
<evidence type="ECO:0000256" key="2">
    <source>
        <dbReference type="SAM" id="SignalP"/>
    </source>
</evidence>
<sequence>MKVKLTLLTIILIAVFVSGCANNDDNNGDQITPTPAQATPTTAADNTDDNNEDNEDDTMDAVTTASIVNDDEAFLNAISANGTWIICALRDFSFEEPLVLEGEFTNGKKDDAGNDIVQRKIALYTQDENRNVTNKFTLTAPQLTISSPTASLQRGTFVGDIYVSAPNFELVDMKVEGNLYFTTAEAQDTFTMDETSTVTGEQSMQEQ</sequence>
<dbReference type="Proteomes" id="UP000623269">
    <property type="component" value="Unassembled WGS sequence"/>
</dbReference>
<dbReference type="RefSeq" id="WP_197660630.1">
    <property type="nucleotide sequence ID" value="NZ_JAEAGR010000004.1"/>
</dbReference>
<keyword evidence="2" id="KW-0732">Signal</keyword>
<evidence type="ECO:0000256" key="1">
    <source>
        <dbReference type="SAM" id="MobiDB-lite"/>
    </source>
</evidence>
<evidence type="ECO:0000313" key="3">
    <source>
        <dbReference type="EMBL" id="MBH1940408.1"/>
    </source>
</evidence>
<protein>
    <recommendedName>
        <fullName evidence="5">Lipid/polyisoprenoid-binding YceI-like domain-containing protein</fullName>
    </recommendedName>
</protein>
<dbReference type="AlphaFoldDB" id="A0A8J7H1Q5"/>
<keyword evidence="4" id="KW-1185">Reference proteome</keyword>
<dbReference type="PROSITE" id="PS51257">
    <property type="entry name" value="PROKAR_LIPOPROTEIN"/>
    <property type="match status" value="1"/>
</dbReference>